<comment type="caution">
    <text evidence="1">The sequence shown here is derived from an EMBL/GenBank/DDBJ whole genome shotgun (WGS) entry which is preliminary data.</text>
</comment>
<dbReference type="EMBL" id="REFO01000010">
    <property type="protein sequence ID" value="RMA97944.1"/>
    <property type="molecule type" value="Genomic_DNA"/>
</dbReference>
<evidence type="ECO:0000313" key="2">
    <source>
        <dbReference type="Proteomes" id="UP000280842"/>
    </source>
</evidence>
<dbReference type="GO" id="GO:0009279">
    <property type="term" value="C:cell outer membrane"/>
    <property type="evidence" value="ECO:0007669"/>
    <property type="project" value="InterPro"/>
</dbReference>
<name>A0A3M0BN95_9AQUI</name>
<accession>A0A3M0BN95</accession>
<dbReference type="GO" id="GO:0005507">
    <property type="term" value="F:copper ion binding"/>
    <property type="evidence" value="ECO:0007669"/>
    <property type="project" value="InterPro"/>
</dbReference>
<organism evidence="1 2">
    <name type="scientific">Hydrogenothermus marinus</name>
    <dbReference type="NCBI Taxonomy" id="133270"/>
    <lineage>
        <taxon>Bacteria</taxon>
        <taxon>Pseudomonadati</taxon>
        <taxon>Aquificota</taxon>
        <taxon>Aquificia</taxon>
        <taxon>Aquificales</taxon>
        <taxon>Hydrogenothermaceae</taxon>
        <taxon>Hydrogenothermus</taxon>
    </lineage>
</organism>
<keyword evidence="2" id="KW-1185">Reference proteome</keyword>
<dbReference type="AlphaFoldDB" id="A0A3M0BN95"/>
<proteinExistence type="predicted"/>
<gene>
    <name evidence="1" type="ORF">CLV39_0582</name>
</gene>
<dbReference type="Pfam" id="PF05275">
    <property type="entry name" value="CopB"/>
    <property type="match status" value="1"/>
</dbReference>
<dbReference type="GO" id="GO:0006878">
    <property type="term" value="P:intracellular copper ion homeostasis"/>
    <property type="evidence" value="ECO:0007669"/>
    <property type="project" value="InterPro"/>
</dbReference>
<evidence type="ECO:0000313" key="1">
    <source>
        <dbReference type="EMBL" id="RMA97944.1"/>
    </source>
</evidence>
<protein>
    <submittedName>
        <fullName evidence="1">Copper resistance protein B</fullName>
    </submittedName>
</protein>
<dbReference type="InterPro" id="IPR007939">
    <property type="entry name" value="Cu-R_B_prcur"/>
</dbReference>
<reference evidence="1 2" key="1">
    <citation type="submission" date="2018-10" db="EMBL/GenBank/DDBJ databases">
        <title>Genomic Encyclopedia of Archaeal and Bacterial Type Strains, Phase II (KMG-II): from individual species to whole genera.</title>
        <authorList>
            <person name="Goeker M."/>
        </authorList>
    </citation>
    <scope>NUCLEOTIDE SEQUENCE [LARGE SCALE GENOMIC DNA]</scope>
    <source>
        <strain evidence="1 2">VM1</strain>
    </source>
</reference>
<dbReference type="Proteomes" id="UP000280842">
    <property type="component" value="Unassembled WGS sequence"/>
</dbReference>
<dbReference type="RefSeq" id="WP_245960288.1">
    <property type="nucleotide sequence ID" value="NZ_REFO01000010.1"/>
</dbReference>
<sequence>MLKKIIIISLSIIGLSIAENNEKYKFYPVKKMKPLYYGQFLFDRLEYNDKNNFDYEITSWYGGDYRRIWIELEGEHSFKNEEGNIERLDLLYGKLISPFWDIRGGIGYTSSYGNVSKDRTMAVIGLKGLAPYYFEIDTNFRLTSKGEIYGDFEAEYDLLLTQRLILQPRLDTKFSFSKIEEIGIGSGINNVKLSFRLRYEFKREFAPYIGFSYTKLLGVTKNSAEQAGKDTSYFNSLIGLRMWF</sequence>